<accession>D9SDU0</accession>
<dbReference type="Gene3D" id="3.30.160.60">
    <property type="entry name" value="Classic Zinc Finger"/>
    <property type="match status" value="1"/>
</dbReference>
<keyword evidence="7" id="KW-0997">Cell inner membrane</keyword>
<dbReference type="Gene3D" id="3.30.1490.480">
    <property type="entry name" value="Endolytic murein transglycosylase"/>
    <property type="match status" value="1"/>
</dbReference>
<keyword evidence="5 7" id="KW-0456">Lyase</keyword>
<dbReference type="RefSeq" id="WP_013292788.1">
    <property type="nucleotide sequence ID" value="NC_014394.1"/>
</dbReference>
<dbReference type="PANTHER" id="PTHR30518">
    <property type="entry name" value="ENDOLYTIC MUREIN TRANSGLYCOSYLASE"/>
    <property type="match status" value="1"/>
</dbReference>
<keyword evidence="1 7" id="KW-1003">Cell membrane</keyword>
<evidence type="ECO:0000256" key="4">
    <source>
        <dbReference type="ARBA" id="ARBA00023136"/>
    </source>
</evidence>
<proteinExistence type="inferred from homology"/>
<evidence type="ECO:0000313" key="9">
    <source>
        <dbReference type="Proteomes" id="UP000001235"/>
    </source>
</evidence>
<dbReference type="AlphaFoldDB" id="D9SDU0"/>
<dbReference type="STRING" id="395494.Galf_0811"/>
<dbReference type="InterPro" id="IPR003770">
    <property type="entry name" value="MLTG-like"/>
</dbReference>
<dbReference type="EC" id="4.2.2.29" evidence="7"/>
<organism evidence="8 9">
    <name type="scientific">Gallionella capsiferriformans (strain ES-2)</name>
    <name type="common">Gallionella ferruginea capsiferriformans (strain ES-2)</name>
    <dbReference type="NCBI Taxonomy" id="395494"/>
    <lineage>
        <taxon>Bacteria</taxon>
        <taxon>Pseudomonadati</taxon>
        <taxon>Pseudomonadota</taxon>
        <taxon>Betaproteobacteria</taxon>
        <taxon>Nitrosomonadales</taxon>
        <taxon>Gallionellaceae</taxon>
        <taxon>Gallionella</taxon>
    </lineage>
</organism>
<dbReference type="KEGG" id="gca:Galf_0811"/>
<comment type="catalytic activity">
    <reaction evidence="7">
        <text>a peptidoglycan chain = a peptidoglycan chain with N-acetyl-1,6-anhydromuramyl-[peptide] at the reducing end + a peptidoglycan chain with N-acetylglucosamine at the non-reducing end.</text>
        <dbReference type="EC" id="4.2.2.29"/>
    </reaction>
</comment>
<dbReference type="Proteomes" id="UP000001235">
    <property type="component" value="Chromosome"/>
</dbReference>
<feature type="site" description="Important for catalytic activity" evidence="7">
    <location>
        <position position="207"/>
    </location>
</feature>
<evidence type="ECO:0000256" key="7">
    <source>
        <dbReference type="HAMAP-Rule" id="MF_02065"/>
    </source>
</evidence>
<dbReference type="GO" id="GO:0071555">
    <property type="term" value="P:cell wall organization"/>
    <property type="evidence" value="ECO:0007669"/>
    <property type="project" value="UniProtKB-KW"/>
</dbReference>
<dbReference type="Pfam" id="PF02618">
    <property type="entry name" value="YceG"/>
    <property type="match status" value="1"/>
</dbReference>
<evidence type="ECO:0000256" key="3">
    <source>
        <dbReference type="ARBA" id="ARBA00022989"/>
    </source>
</evidence>
<dbReference type="GO" id="GO:0005886">
    <property type="term" value="C:plasma membrane"/>
    <property type="evidence" value="ECO:0007669"/>
    <property type="project" value="UniProtKB-UniRule"/>
</dbReference>
<evidence type="ECO:0000313" key="8">
    <source>
        <dbReference type="EMBL" id="ADL54847.1"/>
    </source>
</evidence>
<keyword evidence="6 7" id="KW-0961">Cell wall biogenesis/degradation</keyword>
<reference evidence="8 9" key="1">
    <citation type="submission" date="2010-08" db="EMBL/GenBank/DDBJ databases">
        <title>Complete sequence of Gallionella capsiferriformans ES-2.</title>
        <authorList>
            <consortium name="US DOE Joint Genome Institute"/>
            <person name="Lucas S."/>
            <person name="Copeland A."/>
            <person name="Lapidus A."/>
            <person name="Cheng J.-F."/>
            <person name="Bruce D."/>
            <person name="Goodwin L."/>
            <person name="Pitluck S."/>
            <person name="Chertkov O."/>
            <person name="Davenport K.W."/>
            <person name="Detter J.C."/>
            <person name="Han C."/>
            <person name="Tapia R."/>
            <person name="Land M."/>
            <person name="Hauser L."/>
            <person name="Chang Y.-J."/>
            <person name="Jeffries C."/>
            <person name="Kyrpides N."/>
            <person name="Ivanova N."/>
            <person name="Mikhailova N."/>
            <person name="Shelobolina E.S."/>
            <person name="Picardal F."/>
            <person name="Roden E."/>
            <person name="Emerson D."/>
            <person name="Woyke T."/>
        </authorList>
    </citation>
    <scope>NUCLEOTIDE SEQUENCE [LARGE SCALE GENOMIC DNA]</scope>
    <source>
        <strain evidence="8 9">ES-2</strain>
    </source>
</reference>
<dbReference type="OrthoDB" id="9814591at2"/>
<dbReference type="HOGENOM" id="CLU_025574_0_2_4"/>
<dbReference type="GO" id="GO:0009252">
    <property type="term" value="P:peptidoglycan biosynthetic process"/>
    <property type="evidence" value="ECO:0007669"/>
    <property type="project" value="UniProtKB-UniRule"/>
</dbReference>
<dbReference type="CDD" id="cd08010">
    <property type="entry name" value="MltG_like"/>
    <property type="match status" value="1"/>
</dbReference>
<dbReference type="GO" id="GO:0008932">
    <property type="term" value="F:lytic endotransglycosylase activity"/>
    <property type="evidence" value="ECO:0007669"/>
    <property type="project" value="UniProtKB-UniRule"/>
</dbReference>
<dbReference type="PANTHER" id="PTHR30518:SF2">
    <property type="entry name" value="ENDOLYTIC MUREIN TRANSGLYCOSYLASE"/>
    <property type="match status" value="1"/>
</dbReference>
<evidence type="ECO:0000256" key="5">
    <source>
        <dbReference type="ARBA" id="ARBA00023239"/>
    </source>
</evidence>
<comment type="similarity">
    <text evidence="7">Belongs to the transglycosylase MltG family.</text>
</comment>
<sequence length="321" mass="35598">MAKLMTFLLAVFGGAIYYAYSPMTPPVLPYEFALNQGGNLTTVARQFEQAGLLDNPKLFVLFARLQGRAGKIKAGVYQLDHAVSKMELLDMITQGNVSRSQVTLIEGWNFRQLRSALNANQYIRHDTQGLSDREILQRIGAAEIHPEGLFFPETYSVAAGSSDIELLKMAYKLMQQRLNDAWLAREPGLMLETPYQALILASIVEKETGTASDRPMIAGVFTNRLRLHMMLQTDPSVIYGLGEAFDGNLRKRDLTSDTPYNTYTRAGLPPTPIALPGAEALKAALHPAKTDALYFVARGDGSSKFSSNLSEHNRAVYQYQK</sequence>
<evidence type="ECO:0000256" key="2">
    <source>
        <dbReference type="ARBA" id="ARBA00022692"/>
    </source>
</evidence>
<name>D9SDU0_GALCS</name>
<keyword evidence="9" id="KW-1185">Reference proteome</keyword>
<protein>
    <recommendedName>
        <fullName evidence="7">Endolytic murein transglycosylase</fullName>
        <ecNumber evidence="7">4.2.2.29</ecNumber>
    </recommendedName>
    <alternativeName>
        <fullName evidence="7">Peptidoglycan lytic transglycosylase</fullName>
    </alternativeName>
    <alternativeName>
        <fullName evidence="7">Peptidoglycan polymerization terminase</fullName>
    </alternativeName>
</protein>
<evidence type="ECO:0000256" key="6">
    <source>
        <dbReference type="ARBA" id="ARBA00023316"/>
    </source>
</evidence>
<comment type="function">
    <text evidence="7">Functions as a peptidoglycan terminase that cleaves nascent peptidoglycan strands endolytically to terminate their elongation.</text>
</comment>
<keyword evidence="4 7" id="KW-0472">Membrane</keyword>
<evidence type="ECO:0000256" key="1">
    <source>
        <dbReference type="ARBA" id="ARBA00022475"/>
    </source>
</evidence>
<dbReference type="HAMAP" id="MF_02065">
    <property type="entry name" value="MltG"/>
    <property type="match status" value="1"/>
</dbReference>
<keyword evidence="2 7" id="KW-0812">Transmembrane</keyword>
<keyword evidence="3 7" id="KW-1133">Transmembrane helix</keyword>
<dbReference type="eggNOG" id="COG1559">
    <property type="taxonomic scope" value="Bacteria"/>
</dbReference>
<dbReference type="EMBL" id="CP002159">
    <property type="protein sequence ID" value="ADL54847.1"/>
    <property type="molecule type" value="Genomic_DNA"/>
</dbReference>
<dbReference type="NCBIfam" id="TIGR00247">
    <property type="entry name" value="endolytic transglycosylase MltG"/>
    <property type="match status" value="1"/>
</dbReference>
<gene>
    <name evidence="7" type="primary">mltG</name>
    <name evidence="8" type="ordered locus">Galf_0811</name>
</gene>